<evidence type="ECO:0000256" key="11">
    <source>
        <dbReference type="SAM" id="Phobius"/>
    </source>
</evidence>
<dbReference type="PRINTS" id="PR00344">
    <property type="entry name" value="BCTRLSENSOR"/>
</dbReference>
<dbReference type="SMART" id="SM00448">
    <property type="entry name" value="REC"/>
    <property type="match status" value="1"/>
</dbReference>
<dbReference type="InterPro" id="IPR036890">
    <property type="entry name" value="HATPase_C_sf"/>
</dbReference>
<dbReference type="Pfam" id="PF05231">
    <property type="entry name" value="MASE1"/>
    <property type="match status" value="1"/>
</dbReference>
<feature type="compositionally biased region" description="Acidic residues" evidence="10">
    <location>
        <begin position="1039"/>
        <end position="1051"/>
    </location>
</feature>
<evidence type="ECO:0000313" key="15">
    <source>
        <dbReference type="EMBL" id="MCZ4279960.1"/>
    </source>
</evidence>
<keyword evidence="7 11" id="KW-1133">Transmembrane helix</keyword>
<sequence length="1078" mass="118206">MDLGIDTSLSRPVFAPSREAGTTREDPVIEDASSSAETVSVSPQPSASSHSPNNISFPLAILLVATTYFITGWAGLTWAIDTGFATAIWPPSGIALAGLLLFGYRVAPAVFLGSFFANILSVNSFEMLSQTTPTAYLAAAVIAGGATLQAAGSAWLVRRFGGYPNPLIEPGKIILFFIYAGPLGCLINALVGSSTLLLTGTIPSEAWLVTAFTWWSGDTLGVLIFTPLILVWGLDAKGNRRLPVTLLLLTTFVVAIGAYLYVLSLDKKNVIDDLHTRAEDISKKLELTLKGHLSVLATQEGVFHALQNVTPAQFRDFSSPALTEFPALHALSWNQRFSDEERPDIEAFYRQHYGPKRRITQRTADGTLIPAEKNPEYVSVMMIEPLEKNLKALGFNVLSNPVAQQALDLARDTAQQTMTGRIRLIQETGTQSAVLVFRPHFPQNLPRDTPQSRQDNLVGYHTAVLRIGDILETVAPYARTYGLDLQLFDRTAEPGQQLLFSTFAPNVSVEDINLDHSTSKTASWTYKIPMPGRDWELCTYVQQSFLSQRLEKSGWDVLIPGLIISSLIGLFTLFRTGHFLQMEQSIDERTKDLRREIAERKLAEQALLVAKAEAEQASRSKSEFLATMSHEIRTPMTGVIGFADLLLAGDLAPGNREKVGWIKDCSNALLRILNDILDMSKIDAGKMQIAPIDFSLPELIDDVLTLFAPQQKEKKEVELVLKLSEDFPTALKADPTRIRQILINLIGNAYKFTQKGSITIEGSLEKAVGTGTDKFKISVTDTGIGIHPDILPRLFREFSQADASISRKFEGTGLGLVICKRLAELMGGKIGATSKLGQGSCFWFSLPWIEATGNITKLDQILPQSNYNTNRSLDILIAEDNRINQKIIEAVITALGHKTTFTSNGREVMLAHKKGQYDLILMDVRMPEMSGPEATLAIRQLEGEKASIPIIAVTADAMIENRQEYFDSGMNDCVTKPIDRDELVAAINRVMSTEIHSPDTRPDGQEKEGASQPLSGKELPKKPAKKSTKAPVPIPEPEAGVDADADADAEPPAEFTAEVEDILKKLQSVASEYTQKNK</sequence>
<comment type="subcellular location">
    <subcellularLocation>
        <location evidence="2">Cell membrane</location>
        <topology evidence="2">Multi-pass membrane protein</topology>
    </subcellularLocation>
</comment>
<feature type="transmembrane region" description="Helical" evidence="11">
    <location>
        <begin position="173"/>
        <end position="192"/>
    </location>
</feature>
<feature type="domain" description="Response regulatory" evidence="13">
    <location>
        <begin position="874"/>
        <end position="991"/>
    </location>
</feature>
<evidence type="ECO:0000256" key="7">
    <source>
        <dbReference type="ARBA" id="ARBA00022989"/>
    </source>
</evidence>
<dbReference type="PROSITE" id="PS50109">
    <property type="entry name" value="HIS_KIN"/>
    <property type="match status" value="1"/>
</dbReference>
<dbReference type="InterPro" id="IPR011006">
    <property type="entry name" value="CheY-like_superfamily"/>
</dbReference>
<dbReference type="PANTHER" id="PTHR45339">
    <property type="entry name" value="HYBRID SIGNAL TRANSDUCTION HISTIDINE KINASE J"/>
    <property type="match status" value="1"/>
</dbReference>
<dbReference type="PROSITE" id="PS50110">
    <property type="entry name" value="RESPONSE_REGULATORY"/>
    <property type="match status" value="1"/>
</dbReference>
<evidence type="ECO:0000256" key="8">
    <source>
        <dbReference type="ARBA" id="ARBA00023136"/>
    </source>
</evidence>
<dbReference type="Gene3D" id="3.30.450.350">
    <property type="entry name" value="CHASE domain"/>
    <property type="match status" value="1"/>
</dbReference>
<evidence type="ECO:0000256" key="5">
    <source>
        <dbReference type="ARBA" id="ARBA00022553"/>
    </source>
</evidence>
<evidence type="ECO:0000256" key="3">
    <source>
        <dbReference type="ARBA" id="ARBA00012438"/>
    </source>
</evidence>
<comment type="caution">
    <text evidence="15">The sequence shown here is derived from an EMBL/GenBank/DDBJ whole genome shotgun (WGS) entry which is preliminary data.</text>
</comment>
<name>A0ABT4LG92_9PROT</name>
<feature type="compositionally biased region" description="Basic and acidic residues" evidence="10">
    <location>
        <begin position="996"/>
        <end position="1009"/>
    </location>
</feature>
<evidence type="ECO:0000259" key="13">
    <source>
        <dbReference type="PROSITE" id="PS50110"/>
    </source>
</evidence>
<dbReference type="Pfam" id="PF00072">
    <property type="entry name" value="Response_reg"/>
    <property type="match status" value="1"/>
</dbReference>
<dbReference type="RefSeq" id="WP_269422155.1">
    <property type="nucleotide sequence ID" value="NZ_JAPWGY010000001.1"/>
</dbReference>
<feature type="transmembrane region" description="Helical" evidence="11">
    <location>
        <begin position="244"/>
        <end position="262"/>
    </location>
</feature>
<evidence type="ECO:0000256" key="6">
    <source>
        <dbReference type="ARBA" id="ARBA00022692"/>
    </source>
</evidence>
<dbReference type="InterPro" id="IPR042240">
    <property type="entry name" value="CHASE_sf"/>
</dbReference>
<feature type="compositionally biased region" description="Low complexity" evidence="10">
    <location>
        <begin position="40"/>
        <end position="51"/>
    </location>
</feature>
<dbReference type="SMART" id="SM00387">
    <property type="entry name" value="HATPase_c"/>
    <property type="match status" value="1"/>
</dbReference>
<evidence type="ECO:0000256" key="4">
    <source>
        <dbReference type="ARBA" id="ARBA00022475"/>
    </source>
</evidence>
<dbReference type="Gene3D" id="1.10.287.130">
    <property type="match status" value="1"/>
</dbReference>
<feature type="domain" description="Histidine kinase" evidence="12">
    <location>
        <begin position="627"/>
        <end position="850"/>
    </location>
</feature>
<evidence type="ECO:0000256" key="10">
    <source>
        <dbReference type="SAM" id="MobiDB-lite"/>
    </source>
</evidence>
<dbReference type="InterPro" id="IPR007895">
    <property type="entry name" value="MASE1"/>
</dbReference>
<keyword evidence="6 11" id="KW-0812">Transmembrane</keyword>
<dbReference type="InterPro" id="IPR005467">
    <property type="entry name" value="His_kinase_dom"/>
</dbReference>
<proteinExistence type="predicted"/>
<dbReference type="PANTHER" id="PTHR45339:SF3">
    <property type="entry name" value="HISTIDINE KINASE"/>
    <property type="match status" value="1"/>
</dbReference>
<keyword evidence="5 9" id="KW-0597">Phosphoprotein</keyword>
<dbReference type="InterPro" id="IPR001789">
    <property type="entry name" value="Sig_transdc_resp-reg_receiver"/>
</dbReference>
<feature type="region of interest" description="Disordered" evidence="10">
    <location>
        <begin position="993"/>
        <end position="1059"/>
    </location>
</feature>
<evidence type="ECO:0000256" key="2">
    <source>
        <dbReference type="ARBA" id="ARBA00004651"/>
    </source>
</evidence>
<feature type="transmembrane region" description="Helical" evidence="11">
    <location>
        <begin position="55"/>
        <end position="80"/>
    </location>
</feature>
<dbReference type="InterPro" id="IPR036097">
    <property type="entry name" value="HisK_dim/P_sf"/>
</dbReference>
<dbReference type="SMART" id="SM01079">
    <property type="entry name" value="CHASE"/>
    <property type="match status" value="1"/>
</dbReference>
<dbReference type="InterPro" id="IPR006189">
    <property type="entry name" value="CHASE_dom"/>
</dbReference>
<dbReference type="CDD" id="cd00082">
    <property type="entry name" value="HisKA"/>
    <property type="match status" value="1"/>
</dbReference>
<evidence type="ECO:0000259" key="12">
    <source>
        <dbReference type="PROSITE" id="PS50109"/>
    </source>
</evidence>
<dbReference type="InterPro" id="IPR003661">
    <property type="entry name" value="HisK_dim/P_dom"/>
</dbReference>
<dbReference type="Proteomes" id="UP001069802">
    <property type="component" value="Unassembled WGS sequence"/>
</dbReference>
<evidence type="ECO:0000256" key="9">
    <source>
        <dbReference type="PROSITE-ProRule" id="PRU00169"/>
    </source>
</evidence>
<dbReference type="Pfam" id="PF02518">
    <property type="entry name" value="HATPase_c"/>
    <property type="match status" value="1"/>
</dbReference>
<feature type="region of interest" description="Disordered" evidence="10">
    <location>
        <begin position="1"/>
        <end position="51"/>
    </location>
</feature>
<evidence type="ECO:0000313" key="16">
    <source>
        <dbReference type="Proteomes" id="UP001069802"/>
    </source>
</evidence>
<dbReference type="Gene3D" id="3.30.565.10">
    <property type="entry name" value="Histidine kinase-like ATPase, C-terminal domain"/>
    <property type="match status" value="1"/>
</dbReference>
<dbReference type="Pfam" id="PF00512">
    <property type="entry name" value="HisKA"/>
    <property type="match status" value="1"/>
</dbReference>
<dbReference type="SMART" id="SM00388">
    <property type="entry name" value="HisKA"/>
    <property type="match status" value="1"/>
</dbReference>
<dbReference type="SUPFAM" id="SSF47384">
    <property type="entry name" value="Homodimeric domain of signal transducing histidine kinase"/>
    <property type="match status" value="1"/>
</dbReference>
<dbReference type="EC" id="2.7.13.3" evidence="3"/>
<dbReference type="InterPro" id="IPR003594">
    <property type="entry name" value="HATPase_dom"/>
</dbReference>
<feature type="transmembrane region" description="Helical" evidence="11">
    <location>
        <begin position="92"/>
        <end position="116"/>
    </location>
</feature>
<dbReference type="SUPFAM" id="SSF55874">
    <property type="entry name" value="ATPase domain of HSP90 chaperone/DNA topoisomerase II/histidine kinase"/>
    <property type="match status" value="1"/>
</dbReference>
<gene>
    <name evidence="15" type="ORF">O4H49_04165</name>
</gene>
<keyword evidence="8 11" id="KW-0472">Membrane</keyword>
<dbReference type="PROSITE" id="PS50839">
    <property type="entry name" value="CHASE"/>
    <property type="match status" value="1"/>
</dbReference>
<evidence type="ECO:0000256" key="1">
    <source>
        <dbReference type="ARBA" id="ARBA00000085"/>
    </source>
</evidence>
<feature type="modified residue" description="4-aspartylphosphate" evidence="9">
    <location>
        <position position="923"/>
    </location>
</feature>
<dbReference type="EMBL" id="JAPWGY010000001">
    <property type="protein sequence ID" value="MCZ4279960.1"/>
    <property type="molecule type" value="Genomic_DNA"/>
</dbReference>
<feature type="domain" description="CHASE" evidence="14">
    <location>
        <begin position="305"/>
        <end position="538"/>
    </location>
</feature>
<feature type="transmembrane region" description="Helical" evidence="11">
    <location>
        <begin position="136"/>
        <end position="157"/>
    </location>
</feature>
<comment type="catalytic activity">
    <reaction evidence="1">
        <text>ATP + protein L-histidine = ADP + protein N-phospho-L-histidine.</text>
        <dbReference type="EC" id="2.7.13.3"/>
    </reaction>
</comment>
<evidence type="ECO:0000259" key="14">
    <source>
        <dbReference type="PROSITE" id="PS50839"/>
    </source>
</evidence>
<dbReference type="InterPro" id="IPR004358">
    <property type="entry name" value="Sig_transdc_His_kin-like_C"/>
</dbReference>
<accession>A0ABT4LG92</accession>
<organism evidence="15 16">
    <name type="scientific">Kiloniella laminariae</name>
    <dbReference type="NCBI Taxonomy" id="454162"/>
    <lineage>
        <taxon>Bacteria</taxon>
        <taxon>Pseudomonadati</taxon>
        <taxon>Pseudomonadota</taxon>
        <taxon>Alphaproteobacteria</taxon>
        <taxon>Rhodospirillales</taxon>
        <taxon>Kiloniellaceae</taxon>
        <taxon>Kiloniella</taxon>
    </lineage>
</organism>
<keyword evidence="16" id="KW-1185">Reference proteome</keyword>
<keyword evidence="4" id="KW-1003">Cell membrane</keyword>
<dbReference type="CDD" id="cd16922">
    <property type="entry name" value="HATPase_EvgS-ArcB-TorS-like"/>
    <property type="match status" value="1"/>
</dbReference>
<dbReference type="Gene3D" id="3.40.50.2300">
    <property type="match status" value="1"/>
</dbReference>
<dbReference type="CDD" id="cd17546">
    <property type="entry name" value="REC_hyHK_CKI1_RcsC-like"/>
    <property type="match status" value="1"/>
</dbReference>
<reference evidence="15" key="1">
    <citation type="submission" date="2022-12" db="EMBL/GenBank/DDBJ databases">
        <title>Bacterial isolates from different developmental stages of Nematostella vectensis.</title>
        <authorList>
            <person name="Fraune S."/>
        </authorList>
    </citation>
    <scope>NUCLEOTIDE SEQUENCE</scope>
    <source>
        <strain evidence="15">G21630-S1</strain>
    </source>
</reference>
<protein>
    <recommendedName>
        <fullName evidence="3">histidine kinase</fullName>
        <ecNumber evidence="3">2.7.13.3</ecNumber>
    </recommendedName>
</protein>
<dbReference type="SUPFAM" id="SSF52172">
    <property type="entry name" value="CheY-like"/>
    <property type="match status" value="1"/>
</dbReference>
<dbReference type="Pfam" id="PF03924">
    <property type="entry name" value="CHASE"/>
    <property type="match status" value="1"/>
</dbReference>
<feature type="transmembrane region" description="Helical" evidence="11">
    <location>
        <begin position="212"/>
        <end position="232"/>
    </location>
</feature>